<dbReference type="InterPro" id="IPR032623">
    <property type="entry name" value="FecR_N"/>
</dbReference>
<organism evidence="4 5">
    <name type="scientific">Stutzerimonas stutzeri</name>
    <name type="common">Pseudomonas stutzeri</name>
    <dbReference type="NCBI Taxonomy" id="316"/>
    <lineage>
        <taxon>Bacteria</taxon>
        <taxon>Pseudomonadati</taxon>
        <taxon>Pseudomonadota</taxon>
        <taxon>Gammaproteobacteria</taxon>
        <taxon>Pseudomonadales</taxon>
        <taxon>Pseudomonadaceae</taxon>
        <taxon>Stutzerimonas</taxon>
    </lineage>
</organism>
<feature type="domain" description="FecR protein" evidence="2">
    <location>
        <begin position="121"/>
        <end position="212"/>
    </location>
</feature>
<comment type="caution">
    <text evidence="4">The sequence shown here is derived from an EMBL/GenBank/DDBJ whole genome shotgun (WGS) entry which is preliminary data.</text>
</comment>
<dbReference type="GO" id="GO:0016301">
    <property type="term" value="F:kinase activity"/>
    <property type="evidence" value="ECO:0007669"/>
    <property type="project" value="UniProtKB-KW"/>
</dbReference>
<dbReference type="PANTHER" id="PTHR30273:SF2">
    <property type="entry name" value="PROTEIN FECR"/>
    <property type="match status" value="1"/>
</dbReference>
<evidence type="ECO:0000313" key="5">
    <source>
        <dbReference type="Proteomes" id="UP000032487"/>
    </source>
</evidence>
<dbReference type="AlphaFoldDB" id="A0A0D9AN77"/>
<keyword evidence="4" id="KW-0808">Transferase</keyword>
<gene>
    <name evidence="4" type="ORF">UF78_10615</name>
</gene>
<evidence type="ECO:0000313" key="4">
    <source>
        <dbReference type="EMBL" id="KJH82172.1"/>
    </source>
</evidence>
<keyword evidence="4" id="KW-0418">Kinase</keyword>
<keyword evidence="1" id="KW-1133">Transmembrane helix</keyword>
<dbReference type="RefSeq" id="WP_045162174.1">
    <property type="nucleotide sequence ID" value="NZ_JYHV01000016.1"/>
</dbReference>
<dbReference type="Pfam" id="PF16220">
    <property type="entry name" value="DUF4880"/>
    <property type="match status" value="1"/>
</dbReference>
<dbReference type="InterPro" id="IPR006860">
    <property type="entry name" value="FecR"/>
</dbReference>
<accession>A0A0D9AN77</accession>
<protein>
    <submittedName>
        <fullName evidence="4">Histidine kinase</fullName>
    </submittedName>
</protein>
<evidence type="ECO:0000256" key="1">
    <source>
        <dbReference type="SAM" id="Phobius"/>
    </source>
</evidence>
<proteinExistence type="predicted"/>
<evidence type="ECO:0000259" key="2">
    <source>
        <dbReference type="Pfam" id="PF04773"/>
    </source>
</evidence>
<dbReference type="EMBL" id="JYHV01000016">
    <property type="protein sequence ID" value="KJH82172.1"/>
    <property type="molecule type" value="Genomic_DNA"/>
</dbReference>
<sequence>MIGNPLPSDDDRLSAEAALWCTRLHDKDCTDEERRDFARWVAEDPRHRAEYDAMLAIWQLAEGLKPAGASALAHPTTPPVRPRRRRDPGRIAAAAAVLVLTVATLWSAGWSASLLPSRVGYYTAEDAPRQVILADNSHVQLNSHTRLFFASYRDRRSVWLNGGGEAFFEVRHDRAQPFTVHTDNGQVRVTGTRFNVWTNPQQLLVTLLDGSVTLHPPEGVSGNSAQLMPGMQARYTQASRRIEVNQVAPAGAIAWIEGKLVLDDLPLSSALPLINRYLDKPASLGDDEAAGMRIGGVYQTNDLRALIDSLPVVLPVELTRRDDGSTVLVSRNKRP</sequence>
<dbReference type="PIRSF" id="PIRSF018266">
    <property type="entry name" value="FecR"/>
    <property type="match status" value="1"/>
</dbReference>
<keyword evidence="1" id="KW-0812">Transmembrane</keyword>
<dbReference type="OrthoDB" id="9771237at2"/>
<keyword evidence="1" id="KW-0472">Membrane</keyword>
<dbReference type="Proteomes" id="UP000032487">
    <property type="component" value="Unassembled WGS sequence"/>
</dbReference>
<feature type="domain" description="FecR N-terminal" evidence="3">
    <location>
        <begin position="16"/>
        <end position="55"/>
    </location>
</feature>
<evidence type="ECO:0000259" key="3">
    <source>
        <dbReference type="Pfam" id="PF16220"/>
    </source>
</evidence>
<dbReference type="GO" id="GO:0016989">
    <property type="term" value="F:sigma factor antagonist activity"/>
    <property type="evidence" value="ECO:0007669"/>
    <property type="project" value="TreeGrafter"/>
</dbReference>
<dbReference type="InterPro" id="IPR012373">
    <property type="entry name" value="Ferrdict_sens_TM"/>
</dbReference>
<dbReference type="Gene3D" id="2.60.120.1440">
    <property type="match status" value="1"/>
</dbReference>
<dbReference type="PANTHER" id="PTHR30273">
    <property type="entry name" value="PERIPLASMIC SIGNAL SENSOR AND SIGMA FACTOR ACTIVATOR FECR-RELATED"/>
    <property type="match status" value="1"/>
</dbReference>
<dbReference type="Pfam" id="PF04773">
    <property type="entry name" value="FecR"/>
    <property type="match status" value="1"/>
</dbReference>
<name>A0A0D9AN77_STUST</name>
<reference evidence="4 5" key="1">
    <citation type="submission" date="2015-02" db="EMBL/GenBank/DDBJ databases">
        <title>Draft genome sequence of Pseudomonas stutzeri NT0128 isolated from wheat (Triticum turgidum) rhizosphere.</title>
        <authorList>
            <person name="Tovi N."/>
            <person name="Frenk S."/>
            <person name="Hadar Y."/>
            <person name="Minz D."/>
        </authorList>
    </citation>
    <scope>NUCLEOTIDE SEQUENCE [LARGE SCALE GENOMIC DNA]</scope>
    <source>
        <strain evidence="4 5">NT0128</strain>
    </source>
</reference>
<dbReference type="PATRIC" id="fig|316.101.peg.4598"/>
<feature type="transmembrane region" description="Helical" evidence="1">
    <location>
        <begin position="91"/>
        <end position="110"/>
    </location>
</feature>